<proteinExistence type="inferred from homology"/>
<dbReference type="PANTHER" id="PTHR32552">
    <property type="entry name" value="FERRICHROME IRON RECEPTOR-RELATED"/>
    <property type="match status" value="1"/>
</dbReference>
<keyword evidence="9 11" id="KW-0472">Membrane</keyword>
<evidence type="ECO:0000256" key="12">
    <source>
        <dbReference type="RuleBase" id="RU003357"/>
    </source>
</evidence>
<sequence length="789" mass="84930">MAMKAELRRRRRAIVWAMMAGGAVAPLHAQVASPERGASRPDAGAELGEIVVTARKRAETLQNVPISAAVVTGAAISNQGISTIQDLTRTTPGVQLSQGTVANRQIVRGIGSGDNPAFEQSVGTFIDDIYHGRSRSSEGALFDVERVEVLKGPQTTYFGANAIAGALNVVTRDPRDTFSGDIRALYTPVFRGYQIEAGVDVPATETLSIRLAGQANGGRGWIYDTATGQHVPRTRNYAGRATLLWKPSDVLTVRLKAQHGDSRQQGGLPIVRGECPPSAVFGPPTGFCLAAINAGASPASADFERASSAGQRIRLKTDDFVGTVTIDAGRFTVTSVTGYNRYNYDLRSDLDTTPLPLLGLQNPEKYRQFSQEMRITSDASGPIEYLAGVYYQHSRLNPRQILTYGFLTPAITANPGLAALRPYLPLAIDNAYEEEADTHSMFGALTWKPAPGLQATGAVRYSLVDKDFTRTIGLGTGSFAYAMPIALPANVAPVGAAFAAGGGLAVVGSTALRRTDDHLSRSVSIQYEPSRDLMLYGRYDNGFKSGGFNGIDQTSTAALLSFAPEKVNAFEAGAKTRWLDGRATFNVALFRSKFSDLQLSGIAPTSNGAFVNRVQNAGGAVSRGIEVETSLRLLDSLRMSLSGAYLDAYYTRYANATPTAQQTLQGLRFQDLSGARPPLAPKWSGNWTIDYQLPITDGLKLRLTNTLFYKSGVFLNPNNDPFAYQRGYAREDLTIALASDQGWEVAVIGKNLTDHTIRSFGAPVPTSLGSYVYITEPPRNVSIQLKYAF</sequence>
<keyword evidence="4" id="KW-0410">Iron transport</keyword>
<evidence type="ECO:0000256" key="13">
    <source>
        <dbReference type="SAM" id="SignalP"/>
    </source>
</evidence>
<dbReference type="InterPro" id="IPR000531">
    <property type="entry name" value="Beta-barrel_TonB"/>
</dbReference>
<evidence type="ECO:0000256" key="6">
    <source>
        <dbReference type="ARBA" id="ARBA00023004"/>
    </source>
</evidence>
<dbReference type="InterPro" id="IPR039426">
    <property type="entry name" value="TonB-dep_rcpt-like"/>
</dbReference>
<dbReference type="CDD" id="cd01347">
    <property type="entry name" value="ligand_gated_channel"/>
    <property type="match status" value="1"/>
</dbReference>
<keyword evidence="16" id="KW-0675">Receptor</keyword>
<evidence type="ECO:0000256" key="11">
    <source>
        <dbReference type="PROSITE-ProRule" id="PRU01360"/>
    </source>
</evidence>
<reference evidence="16 17" key="1">
    <citation type="submission" date="2023-02" db="EMBL/GenBank/DDBJ databases">
        <title>Genome sequence of Sphingomonas naphthae.</title>
        <authorList>
            <person name="Kim S."/>
            <person name="Heo J."/>
            <person name="Kwon S.-W."/>
        </authorList>
    </citation>
    <scope>NUCLEOTIDE SEQUENCE [LARGE SCALE GENOMIC DNA]</scope>
    <source>
        <strain evidence="16 17">KACC 18716</strain>
    </source>
</reference>
<evidence type="ECO:0000256" key="1">
    <source>
        <dbReference type="ARBA" id="ARBA00004571"/>
    </source>
</evidence>
<keyword evidence="6" id="KW-0408">Iron</keyword>
<evidence type="ECO:0000313" key="16">
    <source>
        <dbReference type="EMBL" id="WCT72246.1"/>
    </source>
</evidence>
<dbReference type="PANTHER" id="PTHR32552:SF81">
    <property type="entry name" value="TONB-DEPENDENT OUTER MEMBRANE RECEPTOR"/>
    <property type="match status" value="1"/>
</dbReference>
<dbReference type="EMBL" id="CP117411">
    <property type="protein sequence ID" value="WCT72246.1"/>
    <property type="molecule type" value="Genomic_DNA"/>
</dbReference>
<dbReference type="RefSeq" id="WP_273686202.1">
    <property type="nucleotide sequence ID" value="NZ_CP117411.1"/>
</dbReference>
<evidence type="ECO:0000256" key="10">
    <source>
        <dbReference type="ARBA" id="ARBA00023237"/>
    </source>
</evidence>
<evidence type="ECO:0000256" key="8">
    <source>
        <dbReference type="ARBA" id="ARBA00023077"/>
    </source>
</evidence>
<evidence type="ECO:0000256" key="2">
    <source>
        <dbReference type="ARBA" id="ARBA00022448"/>
    </source>
</evidence>
<feature type="domain" description="TonB-dependent receptor-like beta-barrel" evidence="14">
    <location>
        <begin position="315"/>
        <end position="752"/>
    </location>
</feature>
<dbReference type="InterPro" id="IPR012910">
    <property type="entry name" value="Plug_dom"/>
</dbReference>
<gene>
    <name evidence="16" type="ORF">PQ455_11400</name>
</gene>
<dbReference type="Pfam" id="PF07715">
    <property type="entry name" value="Plug"/>
    <property type="match status" value="1"/>
</dbReference>
<organism evidence="16 17">
    <name type="scientific">Sphingomonas naphthae</name>
    <dbReference type="NCBI Taxonomy" id="1813468"/>
    <lineage>
        <taxon>Bacteria</taxon>
        <taxon>Pseudomonadati</taxon>
        <taxon>Pseudomonadota</taxon>
        <taxon>Alphaproteobacteria</taxon>
        <taxon>Sphingomonadales</taxon>
        <taxon>Sphingomonadaceae</taxon>
        <taxon>Sphingomonas</taxon>
    </lineage>
</organism>
<comment type="subcellular location">
    <subcellularLocation>
        <location evidence="1 11">Cell outer membrane</location>
        <topology evidence="1 11">Multi-pass membrane protein</topology>
    </subcellularLocation>
</comment>
<keyword evidence="7" id="KW-0406">Ion transport</keyword>
<dbReference type="PROSITE" id="PS52016">
    <property type="entry name" value="TONB_DEPENDENT_REC_3"/>
    <property type="match status" value="1"/>
</dbReference>
<evidence type="ECO:0000259" key="15">
    <source>
        <dbReference type="Pfam" id="PF07715"/>
    </source>
</evidence>
<evidence type="ECO:0000256" key="4">
    <source>
        <dbReference type="ARBA" id="ARBA00022496"/>
    </source>
</evidence>
<keyword evidence="10 11" id="KW-0998">Cell outer membrane</keyword>
<evidence type="ECO:0000313" key="17">
    <source>
        <dbReference type="Proteomes" id="UP001220395"/>
    </source>
</evidence>
<accession>A0ABY7TGZ4</accession>
<feature type="signal peptide" evidence="13">
    <location>
        <begin position="1"/>
        <end position="29"/>
    </location>
</feature>
<dbReference type="InterPro" id="IPR036942">
    <property type="entry name" value="Beta-barrel_TonB_sf"/>
</dbReference>
<comment type="similarity">
    <text evidence="11 12">Belongs to the TonB-dependent receptor family.</text>
</comment>
<keyword evidence="5 11" id="KW-0812">Transmembrane</keyword>
<feature type="chain" id="PRO_5045779936" evidence="13">
    <location>
        <begin position="30"/>
        <end position="789"/>
    </location>
</feature>
<dbReference type="Gene3D" id="2.40.170.20">
    <property type="entry name" value="TonB-dependent receptor, beta-barrel domain"/>
    <property type="match status" value="1"/>
</dbReference>
<keyword evidence="2 11" id="KW-0813">Transport</keyword>
<dbReference type="SUPFAM" id="SSF56935">
    <property type="entry name" value="Porins"/>
    <property type="match status" value="1"/>
</dbReference>
<evidence type="ECO:0000256" key="5">
    <source>
        <dbReference type="ARBA" id="ARBA00022692"/>
    </source>
</evidence>
<protein>
    <submittedName>
        <fullName evidence="16">TonB-dependent receptor</fullName>
    </submittedName>
</protein>
<keyword evidence="3 11" id="KW-1134">Transmembrane beta strand</keyword>
<keyword evidence="8 12" id="KW-0798">TonB box</keyword>
<evidence type="ECO:0000256" key="3">
    <source>
        <dbReference type="ARBA" id="ARBA00022452"/>
    </source>
</evidence>
<feature type="domain" description="TonB-dependent receptor plug" evidence="15">
    <location>
        <begin position="61"/>
        <end position="166"/>
    </location>
</feature>
<keyword evidence="13" id="KW-0732">Signal</keyword>
<evidence type="ECO:0000256" key="7">
    <source>
        <dbReference type="ARBA" id="ARBA00023065"/>
    </source>
</evidence>
<evidence type="ECO:0000259" key="14">
    <source>
        <dbReference type="Pfam" id="PF00593"/>
    </source>
</evidence>
<keyword evidence="17" id="KW-1185">Reference proteome</keyword>
<name>A0ABY7TGZ4_9SPHN</name>
<evidence type="ECO:0000256" key="9">
    <source>
        <dbReference type="ARBA" id="ARBA00023136"/>
    </source>
</evidence>
<dbReference type="Proteomes" id="UP001220395">
    <property type="component" value="Chromosome"/>
</dbReference>
<dbReference type="Pfam" id="PF00593">
    <property type="entry name" value="TonB_dep_Rec_b-barrel"/>
    <property type="match status" value="1"/>
</dbReference>